<dbReference type="InterPro" id="IPR036182">
    <property type="entry name" value="PCuAC_sf"/>
</dbReference>
<dbReference type="PANTHER" id="PTHR36302:SF1">
    <property type="entry name" value="COPPER CHAPERONE PCU(A)C"/>
    <property type="match status" value="1"/>
</dbReference>
<accession>A0AAP6JD73</accession>
<dbReference type="Proteomes" id="UP001302316">
    <property type="component" value="Unassembled WGS sequence"/>
</dbReference>
<dbReference type="Pfam" id="PF04314">
    <property type="entry name" value="PCuAC"/>
    <property type="match status" value="1"/>
</dbReference>
<evidence type="ECO:0000313" key="3">
    <source>
        <dbReference type="Proteomes" id="UP001302316"/>
    </source>
</evidence>
<dbReference type="InterPro" id="IPR007410">
    <property type="entry name" value="LpqE-like"/>
</dbReference>
<gene>
    <name evidence="2" type="ORF">VCB98_01695</name>
</gene>
<keyword evidence="1" id="KW-0732">Signal</keyword>
<dbReference type="RefSeq" id="WP_346049828.1">
    <property type="nucleotide sequence ID" value="NZ_JAYGII010000002.1"/>
</dbReference>
<feature type="signal peptide" evidence="1">
    <location>
        <begin position="1"/>
        <end position="19"/>
    </location>
</feature>
<dbReference type="AlphaFoldDB" id="A0AAP6JD73"/>
<feature type="chain" id="PRO_5042824017" evidence="1">
    <location>
        <begin position="20"/>
        <end position="159"/>
    </location>
</feature>
<reference evidence="2 3" key="1">
    <citation type="submission" date="2023-12" db="EMBL/GenBank/DDBJ databases">
        <title>Whole-genome sequencing of halo(alkali)philic microorganisms from hypersaline lakes.</title>
        <authorList>
            <person name="Sorokin D.Y."/>
            <person name="Merkel A.Y."/>
            <person name="Messina E."/>
            <person name="Yakimov M."/>
        </authorList>
    </citation>
    <scope>NUCLEOTIDE SEQUENCE [LARGE SCALE GENOMIC DNA]</scope>
    <source>
        <strain evidence="2 3">AB-CW1</strain>
    </source>
</reference>
<dbReference type="InterPro" id="IPR058248">
    <property type="entry name" value="Lxx211020-like"/>
</dbReference>
<protein>
    <submittedName>
        <fullName evidence="2">Copper chaperone PCu(A)C</fullName>
    </submittedName>
</protein>
<dbReference type="Gene3D" id="2.60.40.1890">
    <property type="entry name" value="PCu(A)C copper chaperone"/>
    <property type="match status" value="1"/>
</dbReference>
<dbReference type="SUPFAM" id="SSF110087">
    <property type="entry name" value="DR1885-like metal-binding protein"/>
    <property type="match status" value="1"/>
</dbReference>
<proteinExistence type="predicted"/>
<evidence type="ECO:0000256" key="1">
    <source>
        <dbReference type="SAM" id="SignalP"/>
    </source>
</evidence>
<organism evidence="2 3">
    <name type="scientific">Natronospira elongata</name>
    <dbReference type="NCBI Taxonomy" id="3110268"/>
    <lineage>
        <taxon>Bacteria</taxon>
        <taxon>Pseudomonadati</taxon>
        <taxon>Pseudomonadota</taxon>
        <taxon>Gammaproteobacteria</taxon>
        <taxon>Natronospirales</taxon>
        <taxon>Natronospiraceae</taxon>
        <taxon>Natronospira</taxon>
    </lineage>
</organism>
<sequence length="159" mass="17742">MRTLFLALGLLTLSLAVQAAPPVTAESPWVREAPPGSSVTAAYLDLVNQGDETITLVNVRSEEFRRAEIHETIHEDGQAKMRAVDEIAVPAEGRVELKPGGKHLMLHEPREELSVGDWAHLVLEFDNGQLLELAVPVKRRTGRDDDDDHHDHHEHRGHH</sequence>
<dbReference type="PANTHER" id="PTHR36302">
    <property type="entry name" value="BLR7088 PROTEIN"/>
    <property type="match status" value="1"/>
</dbReference>
<keyword evidence="3" id="KW-1185">Reference proteome</keyword>
<dbReference type="EMBL" id="JAYGII010000002">
    <property type="protein sequence ID" value="MEA5444533.1"/>
    <property type="molecule type" value="Genomic_DNA"/>
</dbReference>
<comment type="caution">
    <text evidence="2">The sequence shown here is derived from an EMBL/GenBank/DDBJ whole genome shotgun (WGS) entry which is preliminary data.</text>
</comment>
<evidence type="ECO:0000313" key="2">
    <source>
        <dbReference type="EMBL" id="MEA5444533.1"/>
    </source>
</evidence>
<name>A0AAP6JD73_9GAMM</name>